<feature type="domain" description="C2H2-type" evidence="2">
    <location>
        <begin position="393"/>
        <end position="414"/>
    </location>
</feature>
<dbReference type="OrthoDB" id="8922241at2759"/>
<organism evidence="3 4">
    <name type="scientific">Exserohilum turcicum (strain 28A)</name>
    <name type="common">Northern leaf blight fungus</name>
    <name type="synonym">Setosphaeria turcica</name>
    <dbReference type="NCBI Taxonomy" id="671987"/>
    <lineage>
        <taxon>Eukaryota</taxon>
        <taxon>Fungi</taxon>
        <taxon>Dikarya</taxon>
        <taxon>Ascomycota</taxon>
        <taxon>Pezizomycotina</taxon>
        <taxon>Dothideomycetes</taxon>
        <taxon>Pleosporomycetidae</taxon>
        <taxon>Pleosporales</taxon>
        <taxon>Pleosporineae</taxon>
        <taxon>Pleosporaceae</taxon>
        <taxon>Exserohilum</taxon>
    </lineage>
</organism>
<protein>
    <recommendedName>
        <fullName evidence="2">C2H2-type domain-containing protein</fullName>
    </recommendedName>
</protein>
<accession>R0K137</accession>
<reference evidence="3 4" key="1">
    <citation type="journal article" date="2012" name="PLoS Pathog.">
        <title>Diverse lifestyles and strategies of plant pathogenesis encoded in the genomes of eighteen Dothideomycetes fungi.</title>
        <authorList>
            <person name="Ohm R.A."/>
            <person name="Feau N."/>
            <person name="Henrissat B."/>
            <person name="Schoch C.L."/>
            <person name="Horwitz B.A."/>
            <person name="Barry K.W."/>
            <person name="Condon B.J."/>
            <person name="Copeland A.C."/>
            <person name="Dhillon B."/>
            <person name="Glaser F."/>
            <person name="Hesse C.N."/>
            <person name="Kosti I."/>
            <person name="LaButti K."/>
            <person name="Lindquist E.A."/>
            <person name="Lucas S."/>
            <person name="Salamov A.A."/>
            <person name="Bradshaw R.E."/>
            <person name="Ciuffetti L."/>
            <person name="Hamelin R.C."/>
            <person name="Kema G.H.J."/>
            <person name="Lawrence C."/>
            <person name="Scott J.A."/>
            <person name="Spatafora J.W."/>
            <person name="Turgeon B.G."/>
            <person name="de Wit P.J.G.M."/>
            <person name="Zhong S."/>
            <person name="Goodwin S.B."/>
            <person name="Grigoriev I.V."/>
        </authorList>
    </citation>
    <scope>NUCLEOTIDE SEQUENCE [LARGE SCALE GENOMIC DNA]</scope>
    <source>
        <strain evidence="4">28A</strain>
    </source>
</reference>
<feature type="region of interest" description="Disordered" evidence="1">
    <location>
        <begin position="302"/>
        <end position="351"/>
    </location>
</feature>
<dbReference type="eggNOG" id="ENOG502RFQT">
    <property type="taxonomic scope" value="Eukaryota"/>
</dbReference>
<dbReference type="PROSITE" id="PS00028">
    <property type="entry name" value="ZINC_FINGER_C2H2_1"/>
    <property type="match status" value="1"/>
</dbReference>
<dbReference type="EMBL" id="KB908855">
    <property type="protein sequence ID" value="EOA82112.1"/>
    <property type="molecule type" value="Genomic_DNA"/>
</dbReference>
<name>R0K137_EXST2</name>
<sequence length="427" mass="47134">MHPESHATVDHDGSIHPMYSESCRIADPNEPPPAYEPPCENLDSSQVHELPSDRPVAELPAGPLPVELESPMQPSANSSFVTSQTWLGYPVHEYDSAFEHAAPQTPDNLENSRLPWSLNTQQYFVPDPGMTSCQQSQNSSPISLDTPGTDVSYGMQFSSGIEVQRSMGLPHEIHSPSQSSWATPTMSPMSLNLVSQNHCALSSSVSLAEQPHYFAQGSGVERPAFHGGNHVGYSPSPYSSGSETCIASSNVSLATGSSIKAPFSQTWDQSSILPGIHEYQGHRAWQHQLEYDLQTSNTKIANHPTMRASPSRPPLHIGQSYNQRQSPQPYAAREEQQLTEVNSNPETREEADASIIHCSKCDKAFRGKYRKGNLKRHDLAFHNPLASAVGKACRVCKRAYNRADATKKHEWKKHRLPDARPKKRNAN</sequence>
<evidence type="ECO:0000259" key="2">
    <source>
        <dbReference type="PROSITE" id="PS00028"/>
    </source>
</evidence>
<feature type="compositionally biased region" description="Polar residues" evidence="1">
    <location>
        <begin position="319"/>
        <end position="328"/>
    </location>
</feature>
<evidence type="ECO:0000313" key="3">
    <source>
        <dbReference type="EMBL" id="EOA82112.1"/>
    </source>
</evidence>
<feature type="region of interest" description="Disordered" evidence="1">
    <location>
        <begin position="1"/>
        <end position="60"/>
    </location>
</feature>
<dbReference type="AlphaFoldDB" id="R0K137"/>
<reference evidence="3 4" key="2">
    <citation type="journal article" date="2013" name="PLoS Genet.">
        <title>Comparative genome structure, secondary metabolite, and effector coding capacity across Cochliobolus pathogens.</title>
        <authorList>
            <person name="Condon B.J."/>
            <person name="Leng Y."/>
            <person name="Wu D."/>
            <person name="Bushley K.E."/>
            <person name="Ohm R.A."/>
            <person name="Otillar R."/>
            <person name="Martin J."/>
            <person name="Schackwitz W."/>
            <person name="Grimwood J."/>
            <person name="MohdZainudin N."/>
            <person name="Xue C."/>
            <person name="Wang R."/>
            <person name="Manning V.A."/>
            <person name="Dhillon B."/>
            <person name="Tu Z.J."/>
            <person name="Steffenson B.J."/>
            <person name="Salamov A."/>
            <person name="Sun H."/>
            <person name="Lowry S."/>
            <person name="LaButti K."/>
            <person name="Han J."/>
            <person name="Copeland A."/>
            <person name="Lindquist E."/>
            <person name="Barry K."/>
            <person name="Schmutz J."/>
            <person name="Baker S.E."/>
            <person name="Ciuffetti L.M."/>
            <person name="Grigoriev I.V."/>
            <person name="Zhong S."/>
            <person name="Turgeon B.G."/>
        </authorList>
    </citation>
    <scope>NUCLEOTIDE SEQUENCE [LARGE SCALE GENOMIC DNA]</scope>
    <source>
        <strain evidence="4">28A</strain>
    </source>
</reference>
<dbReference type="Gene3D" id="3.30.160.60">
    <property type="entry name" value="Classic Zinc Finger"/>
    <property type="match status" value="1"/>
</dbReference>
<evidence type="ECO:0000256" key="1">
    <source>
        <dbReference type="SAM" id="MobiDB-lite"/>
    </source>
</evidence>
<dbReference type="Proteomes" id="UP000016935">
    <property type="component" value="Unassembled WGS sequence"/>
</dbReference>
<dbReference type="RefSeq" id="XP_008030050.1">
    <property type="nucleotide sequence ID" value="XM_008031859.1"/>
</dbReference>
<feature type="compositionally biased region" description="Basic and acidic residues" evidence="1">
    <location>
        <begin position="1"/>
        <end position="14"/>
    </location>
</feature>
<dbReference type="HOGENOM" id="CLU_642772_0_0_1"/>
<feature type="compositionally biased region" description="Basic residues" evidence="1">
    <location>
        <begin position="409"/>
        <end position="427"/>
    </location>
</feature>
<gene>
    <name evidence="3" type="ORF">SETTUDRAFT_23357</name>
</gene>
<proteinExistence type="predicted"/>
<dbReference type="InterPro" id="IPR013087">
    <property type="entry name" value="Znf_C2H2_type"/>
</dbReference>
<evidence type="ECO:0000313" key="4">
    <source>
        <dbReference type="Proteomes" id="UP000016935"/>
    </source>
</evidence>
<dbReference type="GeneID" id="19402655"/>
<keyword evidence="4" id="KW-1185">Reference proteome</keyword>
<feature type="region of interest" description="Disordered" evidence="1">
    <location>
        <begin position="404"/>
        <end position="427"/>
    </location>
</feature>